<gene>
    <name evidence="6" type="ORF">HK100_005436</name>
</gene>
<comment type="caution">
    <text evidence="6">The sequence shown here is derived from an EMBL/GenBank/DDBJ whole genome shotgun (WGS) entry which is preliminary data.</text>
</comment>
<feature type="chain" id="PRO_5042054932" description="GH16 domain-containing protein" evidence="4">
    <location>
        <begin position="18"/>
        <end position="344"/>
    </location>
</feature>
<dbReference type="InterPro" id="IPR013320">
    <property type="entry name" value="ConA-like_dom_sf"/>
</dbReference>
<dbReference type="Proteomes" id="UP001211907">
    <property type="component" value="Unassembled WGS sequence"/>
</dbReference>
<protein>
    <recommendedName>
        <fullName evidence="5">GH16 domain-containing protein</fullName>
    </recommendedName>
</protein>
<dbReference type="EMBL" id="JADGJH010002543">
    <property type="protein sequence ID" value="KAJ3097076.1"/>
    <property type="molecule type" value="Genomic_DNA"/>
</dbReference>
<keyword evidence="4" id="KW-0732">Signal</keyword>
<evidence type="ECO:0000313" key="6">
    <source>
        <dbReference type="EMBL" id="KAJ3097076.1"/>
    </source>
</evidence>
<dbReference type="PROSITE" id="PS51762">
    <property type="entry name" value="GH16_2"/>
    <property type="match status" value="1"/>
</dbReference>
<dbReference type="InterPro" id="IPR000757">
    <property type="entry name" value="Beta-glucanase-like"/>
</dbReference>
<keyword evidence="2" id="KW-0326">Glycosidase</keyword>
<accession>A0AAD5STR5</accession>
<evidence type="ECO:0000256" key="1">
    <source>
        <dbReference type="ARBA" id="ARBA00022801"/>
    </source>
</evidence>
<evidence type="ECO:0000313" key="7">
    <source>
        <dbReference type="Proteomes" id="UP001211907"/>
    </source>
</evidence>
<dbReference type="AlphaFoldDB" id="A0AAD5STR5"/>
<dbReference type="GO" id="GO:0005975">
    <property type="term" value="P:carbohydrate metabolic process"/>
    <property type="evidence" value="ECO:0007669"/>
    <property type="project" value="InterPro"/>
</dbReference>
<feature type="region of interest" description="Disordered" evidence="3">
    <location>
        <begin position="284"/>
        <end position="324"/>
    </location>
</feature>
<dbReference type="Pfam" id="PF00722">
    <property type="entry name" value="Glyco_hydro_16"/>
    <property type="match status" value="1"/>
</dbReference>
<dbReference type="InterPro" id="IPR044791">
    <property type="entry name" value="Beta-glucanase/XTH"/>
</dbReference>
<sequence length="344" mass="36376">MKASLIVLSIATSTAVAQTTSWALFQGSSCDLDIPSFTAANANLPTSGQVAYTDGQLVMTLEPPADTSNVNNTGISVIGTTPLSLLYGTVEATIQQANIGGVVTYLTLINQVSRDEIDFEWIGNENTQVWTNFFYRGRRERNPVTLDEIWSEQITMNSDNTIASHDYKIEWTPIAITWSIDGTVVRVQNKSGTYEAAGTGDGLPYDHYHYPDTPLTVNVGIWNDQDTVWSNGPVNWADYPQGVTAKISSLKVSCYTGTIPTYTDPIIVPSGTAAYLTAAETIAPPTGNSSSSSGSSGSSGSSSSGSTSPTGSSTNITALPGKSGSKDFETLPLLAAIVGIAVFL</sequence>
<feature type="domain" description="GH16" evidence="5">
    <location>
        <begin position="19"/>
        <end position="245"/>
    </location>
</feature>
<feature type="compositionally biased region" description="Low complexity" evidence="3">
    <location>
        <begin position="285"/>
        <end position="315"/>
    </location>
</feature>
<evidence type="ECO:0000256" key="3">
    <source>
        <dbReference type="SAM" id="MobiDB-lite"/>
    </source>
</evidence>
<evidence type="ECO:0000259" key="5">
    <source>
        <dbReference type="PROSITE" id="PS51762"/>
    </source>
</evidence>
<reference evidence="6" key="1">
    <citation type="submission" date="2020-05" db="EMBL/GenBank/DDBJ databases">
        <title>Phylogenomic resolution of chytrid fungi.</title>
        <authorList>
            <person name="Stajich J.E."/>
            <person name="Amses K."/>
            <person name="Simmons R."/>
            <person name="Seto K."/>
            <person name="Myers J."/>
            <person name="Bonds A."/>
            <person name="Quandt C.A."/>
            <person name="Barry K."/>
            <person name="Liu P."/>
            <person name="Grigoriev I."/>
            <person name="Longcore J.E."/>
            <person name="James T.Y."/>
        </authorList>
    </citation>
    <scope>NUCLEOTIDE SEQUENCE</scope>
    <source>
        <strain evidence="6">JEL0513</strain>
    </source>
</reference>
<proteinExistence type="predicted"/>
<dbReference type="SUPFAM" id="SSF49899">
    <property type="entry name" value="Concanavalin A-like lectins/glucanases"/>
    <property type="match status" value="1"/>
</dbReference>
<evidence type="ECO:0000256" key="2">
    <source>
        <dbReference type="ARBA" id="ARBA00023295"/>
    </source>
</evidence>
<dbReference type="GO" id="GO:0004553">
    <property type="term" value="F:hydrolase activity, hydrolyzing O-glycosyl compounds"/>
    <property type="evidence" value="ECO:0007669"/>
    <property type="project" value="InterPro"/>
</dbReference>
<keyword evidence="7" id="KW-1185">Reference proteome</keyword>
<evidence type="ECO:0000256" key="4">
    <source>
        <dbReference type="SAM" id="SignalP"/>
    </source>
</evidence>
<dbReference type="PANTHER" id="PTHR31062">
    <property type="entry name" value="XYLOGLUCAN ENDOTRANSGLUCOSYLASE/HYDROLASE PROTEIN 8-RELATED"/>
    <property type="match status" value="1"/>
</dbReference>
<feature type="signal peptide" evidence="4">
    <location>
        <begin position="1"/>
        <end position="17"/>
    </location>
</feature>
<keyword evidence="1" id="KW-0378">Hydrolase</keyword>
<name>A0AAD5STR5_9FUNG</name>
<dbReference type="Gene3D" id="2.60.120.200">
    <property type="match status" value="1"/>
</dbReference>
<organism evidence="6 7">
    <name type="scientific">Physocladia obscura</name>
    <dbReference type="NCBI Taxonomy" id="109957"/>
    <lineage>
        <taxon>Eukaryota</taxon>
        <taxon>Fungi</taxon>
        <taxon>Fungi incertae sedis</taxon>
        <taxon>Chytridiomycota</taxon>
        <taxon>Chytridiomycota incertae sedis</taxon>
        <taxon>Chytridiomycetes</taxon>
        <taxon>Chytridiales</taxon>
        <taxon>Chytriomycetaceae</taxon>
        <taxon>Physocladia</taxon>
    </lineage>
</organism>